<evidence type="ECO:0000256" key="6">
    <source>
        <dbReference type="ARBA" id="ARBA00022825"/>
    </source>
</evidence>
<dbReference type="InterPro" id="IPR046336">
    <property type="entry name" value="Lon_prtase_N_sf"/>
</dbReference>
<dbReference type="SUPFAM" id="SSF88697">
    <property type="entry name" value="PUA domain-like"/>
    <property type="match status" value="1"/>
</dbReference>
<dbReference type="Gene3D" id="1.20.5.5270">
    <property type="match status" value="1"/>
</dbReference>
<dbReference type="HAMAP" id="MF_01973">
    <property type="entry name" value="lon_bact"/>
    <property type="match status" value="1"/>
</dbReference>
<dbReference type="SUPFAM" id="SSF54211">
    <property type="entry name" value="Ribosomal protein S5 domain 2-like"/>
    <property type="match status" value="1"/>
</dbReference>
<keyword evidence="5 9" id="KW-0378">Hydrolase</keyword>
<dbReference type="Gene3D" id="3.30.230.10">
    <property type="match status" value="1"/>
</dbReference>
<dbReference type="PROSITE" id="PS51786">
    <property type="entry name" value="LON_PROTEOLYTIC"/>
    <property type="match status" value="1"/>
</dbReference>
<keyword evidence="16" id="KW-1185">Reference proteome</keyword>
<dbReference type="SUPFAM" id="SSF52540">
    <property type="entry name" value="P-loop containing nucleoside triphosphate hydrolases"/>
    <property type="match status" value="1"/>
</dbReference>
<name>A0ABU3QZU5_9GAMM</name>
<dbReference type="SMART" id="SM00464">
    <property type="entry name" value="LON"/>
    <property type="match status" value="1"/>
</dbReference>
<dbReference type="InterPro" id="IPR020568">
    <property type="entry name" value="Ribosomal_Su5_D2-typ_SF"/>
</dbReference>
<keyword evidence="6 9" id="KW-0720">Serine protease</keyword>
<proteinExistence type="evidence at transcript level"/>
<evidence type="ECO:0000256" key="10">
    <source>
        <dbReference type="PIRNR" id="PIRNR001174"/>
    </source>
</evidence>
<evidence type="ECO:0000259" key="13">
    <source>
        <dbReference type="PROSITE" id="PS51786"/>
    </source>
</evidence>
<dbReference type="Pfam" id="PF02190">
    <property type="entry name" value="LON_substr_bdg"/>
    <property type="match status" value="1"/>
</dbReference>
<dbReference type="Pfam" id="PF05362">
    <property type="entry name" value="Lon_C"/>
    <property type="match status" value="1"/>
</dbReference>
<dbReference type="GO" id="GO:0004252">
    <property type="term" value="F:serine-type endopeptidase activity"/>
    <property type="evidence" value="ECO:0007669"/>
    <property type="project" value="UniProtKB-EC"/>
</dbReference>
<dbReference type="PROSITE" id="PS01046">
    <property type="entry name" value="LON_SER"/>
    <property type="match status" value="1"/>
</dbReference>
<evidence type="ECO:0000256" key="1">
    <source>
        <dbReference type="ARBA" id="ARBA00004496"/>
    </source>
</evidence>
<dbReference type="InterPro" id="IPR027543">
    <property type="entry name" value="Lon_bac"/>
</dbReference>
<evidence type="ECO:0000256" key="9">
    <source>
        <dbReference type="HAMAP-Rule" id="MF_01973"/>
    </source>
</evidence>
<sequence length="783" mass="87420">MTQDAATSNIPVLALRDVVVYPHMVIPLFVGREKSIACLEQAMEKDKKIFLVAQQDPTNDDPKVEDMYDVGTIATILQLLKLPDGTVKVLVEGIERAKIVEFTEIEKYFEANIEIITPVVGDEKEQEVLIRSAISQFEGYIKLNKKIPPEVLTSVSGIDDADRLADTMASHMPLKVEEKQKALEIEDVRERVEYLMALMEGEIDLLQVEKKIRSRVKKQMEKSQREYYLNEQMKAIQKELGETEDGVDEFEALEQKIEEAAMPEEAEAKTKAELKKLKMMSTMSAEATVVRSYIEWMTNVPWKKRSKVKKDLNKAQDILDADHFGLDKVKERITEYLAVQQRTSKLKGPILCLVGPPGVGKTSLGQSIAKATGRKYVRMALGGVRDEAEIRGHRRTYIGSMPGKIIQKMSKVGVKNPLFLLDEIDKMSSDMRGDPSSALLEVLDPEQNMAFNDHYLEVDYDLSDIMFVATSNSMDIPGPLLDRMEVIRLAGYTEDEKLNIAKHHLLEKQKQRNGLKANEIVIDDSAIIDIVRYYTREAGVRSLEREISKICRKVVTEILTKKDVKSVEVTGKNLSDYLGVRRCDYGKADEDDRVGQVTGLAWTQVGGDLLTIECATVPGKGKLVYTGSLGDVMKESIQAAMTVVKSRAEGLRINSDFHEKRDIHIHVPEGATPKDGPSAGIAMVTSLVSSLTGNPVKADVAMTGEITLRGEVLAIGGLKEKLLAAHRGGIKTVLIPHENERDLEEIPENVKKDLKIIPVKWIDDVLEVALSQPLERISTENCA</sequence>
<comment type="subunit">
    <text evidence="9 10">Homohexamer. Organized in a ring with a central cavity.</text>
</comment>
<dbReference type="InterPro" id="IPR003593">
    <property type="entry name" value="AAA+_ATPase"/>
</dbReference>
<comment type="caution">
    <text evidence="15">The sequence shown here is derived from an EMBL/GenBank/DDBJ whole genome shotgun (WGS) entry which is preliminary data.</text>
</comment>
<dbReference type="PIRSF" id="PIRSF001174">
    <property type="entry name" value="Lon_proteas"/>
    <property type="match status" value="1"/>
</dbReference>
<dbReference type="PANTHER" id="PTHR10046">
    <property type="entry name" value="ATP DEPENDENT LON PROTEASE FAMILY MEMBER"/>
    <property type="match status" value="1"/>
</dbReference>
<dbReference type="InterPro" id="IPR003959">
    <property type="entry name" value="ATPase_AAA_core"/>
</dbReference>
<dbReference type="Gene3D" id="3.40.50.300">
    <property type="entry name" value="P-loop containing nucleotide triphosphate hydrolases"/>
    <property type="match status" value="1"/>
</dbReference>
<feature type="active site" evidence="9 11">
    <location>
        <position position="678"/>
    </location>
</feature>
<evidence type="ECO:0000256" key="7">
    <source>
        <dbReference type="ARBA" id="ARBA00022840"/>
    </source>
</evidence>
<dbReference type="Proteomes" id="UP001257914">
    <property type="component" value="Unassembled WGS sequence"/>
</dbReference>
<dbReference type="PROSITE" id="PS51787">
    <property type="entry name" value="LON_N"/>
    <property type="match status" value="1"/>
</dbReference>
<dbReference type="PRINTS" id="PR00830">
    <property type="entry name" value="ENDOLAPTASE"/>
</dbReference>
<dbReference type="Gene3D" id="1.20.58.1480">
    <property type="match status" value="1"/>
</dbReference>
<dbReference type="Gene3D" id="2.30.130.40">
    <property type="entry name" value="LON domain-like"/>
    <property type="match status" value="1"/>
</dbReference>
<evidence type="ECO:0000256" key="5">
    <source>
        <dbReference type="ARBA" id="ARBA00022801"/>
    </source>
</evidence>
<dbReference type="SMART" id="SM00382">
    <property type="entry name" value="AAA"/>
    <property type="match status" value="1"/>
</dbReference>
<evidence type="ECO:0000259" key="14">
    <source>
        <dbReference type="PROSITE" id="PS51787"/>
    </source>
</evidence>
<comment type="induction">
    <text evidence="9">By heat shock.</text>
</comment>
<dbReference type="Pfam" id="PF00004">
    <property type="entry name" value="AAA"/>
    <property type="match status" value="1"/>
</dbReference>
<dbReference type="NCBIfam" id="NF008053">
    <property type="entry name" value="PRK10787.1"/>
    <property type="match status" value="1"/>
</dbReference>
<dbReference type="CDD" id="cd19500">
    <property type="entry name" value="RecA-like_Lon"/>
    <property type="match status" value="1"/>
</dbReference>
<accession>A0ABU3QZU5</accession>
<evidence type="ECO:0000313" key="16">
    <source>
        <dbReference type="Proteomes" id="UP001257914"/>
    </source>
</evidence>
<organism evidence="15 16">
    <name type="scientific">Psychrosphaera aquimarina</name>
    <dbReference type="NCBI Taxonomy" id="2044854"/>
    <lineage>
        <taxon>Bacteria</taxon>
        <taxon>Pseudomonadati</taxon>
        <taxon>Pseudomonadota</taxon>
        <taxon>Gammaproteobacteria</taxon>
        <taxon>Alteromonadales</taxon>
        <taxon>Pseudoalteromonadaceae</taxon>
        <taxon>Psychrosphaera</taxon>
    </lineage>
</organism>
<comment type="similarity">
    <text evidence="9 10 11 12">Belongs to the peptidase S16 family.</text>
</comment>
<protein>
    <recommendedName>
        <fullName evidence="9 10">Lon protease</fullName>
        <ecNumber evidence="9 10">3.4.21.53</ecNumber>
    </recommendedName>
    <alternativeName>
        <fullName evidence="9">ATP-dependent protease La</fullName>
    </alternativeName>
</protein>
<keyword evidence="8 9" id="KW-0346">Stress response</keyword>
<feature type="domain" description="Lon proteolytic" evidence="13">
    <location>
        <begin position="591"/>
        <end position="772"/>
    </location>
</feature>
<dbReference type="Gene3D" id="1.10.8.60">
    <property type="match status" value="1"/>
</dbReference>
<dbReference type="InterPro" id="IPR015947">
    <property type="entry name" value="PUA-like_sf"/>
</dbReference>
<dbReference type="EC" id="3.4.21.53" evidence="9 10"/>
<keyword evidence="7 9" id="KW-0067">ATP-binding</keyword>
<comment type="subcellular location">
    <subcellularLocation>
        <location evidence="1 9 10">Cytoplasm</location>
    </subcellularLocation>
</comment>
<evidence type="ECO:0000256" key="8">
    <source>
        <dbReference type="ARBA" id="ARBA00023016"/>
    </source>
</evidence>
<gene>
    <name evidence="9 15" type="primary">lon</name>
    <name evidence="15" type="ORF">RT723_06915</name>
</gene>
<evidence type="ECO:0000256" key="3">
    <source>
        <dbReference type="ARBA" id="ARBA00022670"/>
    </source>
</evidence>
<dbReference type="InterPro" id="IPR054594">
    <property type="entry name" value="Lon_lid"/>
</dbReference>
<dbReference type="InterPro" id="IPR014721">
    <property type="entry name" value="Ribsml_uS5_D2-typ_fold_subgr"/>
</dbReference>
<feature type="binding site" evidence="9">
    <location>
        <begin position="355"/>
        <end position="362"/>
    </location>
    <ligand>
        <name>ATP</name>
        <dbReference type="ChEBI" id="CHEBI:30616"/>
    </ligand>
</feature>
<keyword evidence="3 9" id="KW-0645">Protease</keyword>
<dbReference type="InterPro" id="IPR027065">
    <property type="entry name" value="Lon_Prtase"/>
</dbReference>
<evidence type="ECO:0000256" key="4">
    <source>
        <dbReference type="ARBA" id="ARBA00022741"/>
    </source>
</evidence>
<dbReference type="InterPro" id="IPR008269">
    <property type="entry name" value="Lon_proteolytic"/>
</dbReference>
<feature type="active site" evidence="9 11">
    <location>
        <position position="721"/>
    </location>
</feature>
<dbReference type="InterPro" id="IPR004815">
    <property type="entry name" value="Lon_bac/euk-typ"/>
</dbReference>
<comment type="catalytic activity">
    <reaction evidence="9 10 11">
        <text>Hydrolysis of proteins in presence of ATP.</text>
        <dbReference type="EC" id="3.4.21.53"/>
    </reaction>
</comment>
<dbReference type="InterPro" id="IPR003111">
    <property type="entry name" value="Lon_prtase_N"/>
</dbReference>
<dbReference type="Pfam" id="PF22667">
    <property type="entry name" value="Lon_lid"/>
    <property type="match status" value="1"/>
</dbReference>
<dbReference type="InterPro" id="IPR027417">
    <property type="entry name" value="P-loop_NTPase"/>
</dbReference>
<dbReference type="EMBL" id="JAWCUA010000007">
    <property type="protein sequence ID" value="MDU0112737.1"/>
    <property type="molecule type" value="Genomic_DNA"/>
</dbReference>
<dbReference type="RefSeq" id="WP_315946440.1">
    <property type="nucleotide sequence ID" value="NZ_JAWCUA010000007.1"/>
</dbReference>
<evidence type="ECO:0000256" key="12">
    <source>
        <dbReference type="RuleBase" id="RU000591"/>
    </source>
</evidence>
<keyword evidence="2 9" id="KW-0963">Cytoplasm</keyword>
<dbReference type="NCBIfam" id="TIGR00763">
    <property type="entry name" value="lon"/>
    <property type="match status" value="1"/>
</dbReference>
<evidence type="ECO:0000256" key="2">
    <source>
        <dbReference type="ARBA" id="ARBA00022490"/>
    </source>
</evidence>
<evidence type="ECO:0000256" key="11">
    <source>
        <dbReference type="PROSITE-ProRule" id="PRU01122"/>
    </source>
</evidence>
<comment type="function">
    <text evidence="9">ATP-dependent serine protease that mediates the selective degradation of mutant and abnormal proteins as well as certain short-lived regulatory proteins. Required for cellular homeostasis and for survival from DNA damage and developmental changes induced by stress. Degrades polypeptides processively to yield small peptide fragments that are 5 to 10 amino acids long. Binds to DNA in a double-stranded, site-specific manner.</text>
</comment>
<dbReference type="InterPro" id="IPR008268">
    <property type="entry name" value="Peptidase_S16_AS"/>
</dbReference>
<keyword evidence="4 9" id="KW-0547">Nucleotide-binding</keyword>
<reference evidence="15 16" key="1">
    <citation type="submission" date="2023-10" db="EMBL/GenBank/DDBJ databases">
        <title>Psychrosphaera aquimaarina strain SW33 isolated from seawater.</title>
        <authorList>
            <person name="Bayburt H."/>
            <person name="Kim J.M."/>
            <person name="Choi B.J."/>
            <person name="Jeon C.O."/>
        </authorList>
    </citation>
    <scope>NUCLEOTIDE SEQUENCE [LARGE SCALE GENOMIC DNA]</scope>
    <source>
        <strain evidence="15 16">KCTC 52743</strain>
    </source>
</reference>
<evidence type="ECO:0000313" key="15">
    <source>
        <dbReference type="EMBL" id="MDU0112737.1"/>
    </source>
</evidence>
<feature type="domain" description="Lon N-terminal" evidence="14">
    <location>
        <begin position="10"/>
        <end position="203"/>
    </location>
</feature>